<dbReference type="SUPFAM" id="SSF55811">
    <property type="entry name" value="Nudix"/>
    <property type="match status" value="1"/>
</dbReference>
<comment type="caution">
    <text evidence="6">The sequence shown here is derived from an EMBL/GenBank/DDBJ whole genome shotgun (WGS) entry which is preliminary data.</text>
</comment>
<comment type="subunit">
    <text evidence="2 4">Monomer.</text>
</comment>
<evidence type="ECO:0000256" key="1">
    <source>
        <dbReference type="ARBA" id="ARBA00007608"/>
    </source>
</evidence>
<proteinExistence type="inferred from homology"/>
<evidence type="ECO:0000256" key="4">
    <source>
        <dbReference type="RuleBase" id="RU364043"/>
    </source>
</evidence>
<dbReference type="InterPro" id="IPR015797">
    <property type="entry name" value="NUDIX_hydrolase-like_dom_sf"/>
</dbReference>
<protein>
    <recommendedName>
        <fullName evidence="3 4">Phosphatase NudJ</fullName>
        <ecNumber evidence="4">3.6.1.-</ecNumber>
    </recommendedName>
</protein>
<dbReference type="InterPro" id="IPR033713">
    <property type="entry name" value="NudJ"/>
</dbReference>
<evidence type="ECO:0000256" key="2">
    <source>
        <dbReference type="ARBA" id="ARBA00011245"/>
    </source>
</evidence>
<keyword evidence="7" id="KW-1185">Reference proteome</keyword>
<comment type="similarity">
    <text evidence="1 4">Belongs to the Nudix hydrolase family. NudJ subfamily.</text>
</comment>
<dbReference type="PANTHER" id="PTHR43222:SF11">
    <property type="entry name" value="PHOSPHATASE NUDJ"/>
    <property type="match status" value="1"/>
</dbReference>
<gene>
    <name evidence="4" type="primary">nudJ</name>
    <name evidence="6" type="ORF">Y5S_01120</name>
</gene>
<evidence type="ECO:0000313" key="6">
    <source>
        <dbReference type="EMBL" id="KGD65896.1"/>
    </source>
</evidence>
<evidence type="ECO:0000256" key="3">
    <source>
        <dbReference type="ARBA" id="ARBA00015552"/>
    </source>
</evidence>
<dbReference type="PANTHER" id="PTHR43222">
    <property type="entry name" value="NUDIX HYDROLASE 23"/>
    <property type="match status" value="1"/>
</dbReference>
<reference evidence="6 7" key="1">
    <citation type="submission" date="2012-09" db="EMBL/GenBank/DDBJ databases">
        <title>Genome Sequence of alkane-degrading Bacterium Alcanivorax sp. 19-m-6.</title>
        <authorList>
            <person name="Lai Q."/>
            <person name="Shao Z."/>
        </authorList>
    </citation>
    <scope>NUCLEOTIDE SEQUENCE [LARGE SCALE GENOMIC DNA]</scope>
    <source>
        <strain evidence="6 7">19-m-6</strain>
    </source>
</reference>
<dbReference type="STRING" id="1177154.Y5S_01120"/>
<dbReference type="GO" id="GO:0017110">
    <property type="term" value="F:nucleoside diphosphate phosphatase activity"/>
    <property type="evidence" value="ECO:0007669"/>
    <property type="project" value="InterPro"/>
</dbReference>
<dbReference type="PROSITE" id="PS51462">
    <property type="entry name" value="NUDIX"/>
    <property type="match status" value="1"/>
</dbReference>
<dbReference type="GO" id="GO:0004787">
    <property type="term" value="F:thiamine diphosphate phosphatase activity"/>
    <property type="evidence" value="ECO:0007669"/>
    <property type="project" value="InterPro"/>
</dbReference>
<dbReference type="InterPro" id="IPR000086">
    <property type="entry name" value="NUDIX_hydrolase_dom"/>
</dbReference>
<dbReference type="Pfam" id="PF00293">
    <property type="entry name" value="NUDIX"/>
    <property type="match status" value="1"/>
</dbReference>
<keyword evidence="4" id="KW-0460">Magnesium</keyword>
<dbReference type="Proteomes" id="UP000029444">
    <property type="component" value="Unassembled WGS sequence"/>
</dbReference>
<dbReference type="AlphaFoldDB" id="A0A095SMJ3"/>
<dbReference type="OrthoDB" id="8594221at2"/>
<name>A0A095SMJ3_9GAMM</name>
<dbReference type="EMBL" id="ARXV01000003">
    <property type="protein sequence ID" value="KGD65896.1"/>
    <property type="molecule type" value="Genomic_DNA"/>
</dbReference>
<dbReference type="GO" id="GO:0017111">
    <property type="term" value="F:ribonucleoside triphosphate phosphatase activity"/>
    <property type="evidence" value="ECO:0007669"/>
    <property type="project" value="InterPro"/>
</dbReference>
<evidence type="ECO:0000313" key="7">
    <source>
        <dbReference type="Proteomes" id="UP000029444"/>
    </source>
</evidence>
<feature type="domain" description="Nudix hydrolase" evidence="5">
    <location>
        <begin position="5"/>
        <end position="132"/>
    </location>
</feature>
<accession>A0A095SMJ3</accession>
<dbReference type="RefSeq" id="WP_035231148.1">
    <property type="nucleotide sequence ID" value="NZ_ARXV01000003.1"/>
</dbReference>
<comment type="cofactor">
    <cofactor evidence="4">
        <name>Mg(2+)</name>
        <dbReference type="ChEBI" id="CHEBI:18420"/>
    </cofactor>
</comment>
<dbReference type="PATRIC" id="fig|1177154.3.peg.1135"/>
<dbReference type="EC" id="3.6.1.-" evidence="4"/>
<dbReference type="CDD" id="cd03675">
    <property type="entry name" value="NUDIX_Hydrolase"/>
    <property type="match status" value="1"/>
</dbReference>
<evidence type="ECO:0000259" key="5">
    <source>
        <dbReference type="PROSITE" id="PS51462"/>
    </source>
</evidence>
<dbReference type="Gene3D" id="3.90.79.10">
    <property type="entry name" value="Nucleoside Triphosphate Pyrophosphohydrolase"/>
    <property type="match status" value="1"/>
</dbReference>
<dbReference type="eggNOG" id="COG1051">
    <property type="taxonomic scope" value="Bacteria"/>
</dbReference>
<sequence length="155" mass="17913">MNSFEPHITVACVVEQDGRFLFVREMSKGLEVINQPAGHAEFGETLVQAAYRETLEETAWQVEITDLLGWYIFQPHKGGGVYYRTCFVARPISHDPRQKLDTGILEAVWLTPDELRAQRDQHRSALVERCMDDYLSGRRLPLDSIYQHPWPLQRG</sequence>
<organism evidence="6 7">
    <name type="scientific">Alcanivorax nanhaiticus</name>
    <dbReference type="NCBI Taxonomy" id="1177154"/>
    <lineage>
        <taxon>Bacteria</taxon>
        <taxon>Pseudomonadati</taxon>
        <taxon>Pseudomonadota</taxon>
        <taxon>Gammaproteobacteria</taxon>
        <taxon>Oceanospirillales</taxon>
        <taxon>Alcanivoracaceae</taxon>
        <taxon>Alcanivorax</taxon>
    </lineage>
</organism>
<keyword evidence="4" id="KW-0378">Hydrolase</keyword>